<feature type="compositionally biased region" description="Basic residues" evidence="1">
    <location>
        <begin position="236"/>
        <end position="249"/>
    </location>
</feature>
<feature type="compositionally biased region" description="Basic and acidic residues" evidence="1">
    <location>
        <begin position="272"/>
        <end position="284"/>
    </location>
</feature>
<feature type="compositionally biased region" description="Basic and acidic residues" evidence="1">
    <location>
        <begin position="322"/>
        <end position="335"/>
    </location>
</feature>
<feature type="non-terminal residue" evidence="2">
    <location>
        <position position="1"/>
    </location>
</feature>
<feature type="region of interest" description="Disordered" evidence="1">
    <location>
        <begin position="142"/>
        <end position="168"/>
    </location>
</feature>
<reference evidence="2" key="1">
    <citation type="journal article" date="2021" name="J Fungi (Basel)">
        <title>Virulence traits and population genomics of the black yeast Aureobasidium melanogenum.</title>
        <authorList>
            <person name="Cernosa A."/>
            <person name="Sun X."/>
            <person name="Gostincar C."/>
            <person name="Fang C."/>
            <person name="Gunde-Cimerman N."/>
            <person name="Song Z."/>
        </authorList>
    </citation>
    <scope>NUCLEOTIDE SEQUENCE</scope>
    <source>
        <strain evidence="2">EXF-9298</strain>
    </source>
</reference>
<reference evidence="2" key="2">
    <citation type="submission" date="2021-08" db="EMBL/GenBank/DDBJ databases">
        <authorList>
            <person name="Gostincar C."/>
            <person name="Sun X."/>
            <person name="Song Z."/>
            <person name="Gunde-Cimerman N."/>
        </authorList>
    </citation>
    <scope>NUCLEOTIDE SEQUENCE</scope>
    <source>
        <strain evidence="2">EXF-9298</strain>
    </source>
</reference>
<accession>A0A9P8JMT0</accession>
<comment type="caution">
    <text evidence="2">The sequence shown here is derived from an EMBL/GenBank/DDBJ whole genome shotgun (WGS) entry which is preliminary data.</text>
</comment>
<proteinExistence type="predicted"/>
<sequence length="374" mass="42463">GAKFQVLLKAHLPDALVEPTTVTAREWESSTAEYLPSYPSHSILGRIRNSDVELFDNYPSLRDELLSLGFTVRRSDRSRCMSIYADTEVKDRTLVQKLQDQLYEALKDDGEDIQYGLVAATPADMMLVVKFDRVSHQKHFRTQKVKGDHAEQAKPKKQQRYNPQNPCPETITTLETTYNTIGYILDNDVFITSSSEIDVKRFYLSHPPWIIYKLLDKTVATEYARYQQEQKEEKVRQHKRGKRKAKKKSAAAVAGKGTEQEKQGVLEASGNDTRRGGKSYKEPQDVDSTADAEAGAGDQKQTVDKKTEISLENLTISGTKHRPSEAMKIGKDTLDTKEPKKNAVWDMQWKKDSRIAEIKKPGWFFSGEDVLKDG</sequence>
<feature type="compositionally biased region" description="Basic and acidic residues" evidence="1">
    <location>
        <begin position="145"/>
        <end position="154"/>
    </location>
</feature>
<dbReference type="Proteomes" id="UP000729357">
    <property type="component" value="Unassembled WGS sequence"/>
</dbReference>
<evidence type="ECO:0000313" key="3">
    <source>
        <dbReference type="Proteomes" id="UP000729357"/>
    </source>
</evidence>
<feature type="region of interest" description="Disordered" evidence="1">
    <location>
        <begin position="228"/>
        <end position="335"/>
    </location>
</feature>
<name>A0A9P8JMT0_AURME</name>
<organism evidence="2 3">
    <name type="scientific">Aureobasidium melanogenum</name>
    <name type="common">Aureobasidium pullulans var. melanogenum</name>
    <dbReference type="NCBI Taxonomy" id="46634"/>
    <lineage>
        <taxon>Eukaryota</taxon>
        <taxon>Fungi</taxon>
        <taxon>Dikarya</taxon>
        <taxon>Ascomycota</taxon>
        <taxon>Pezizomycotina</taxon>
        <taxon>Dothideomycetes</taxon>
        <taxon>Dothideomycetidae</taxon>
        <taxon>Dothideales</taxon>
        <taxon>Saccotheciaceae</taxon>
        <taxon>Aureobasidium</taxon>
    </lineage>
</organism>
<gene>
    <name evidence="2" type="ORF">KCU98_g16680</name>
</gene>
<evidence type="ECO:0000313" key="2">
    <source>
        <dbReference type="EMBL" id="KAG9962111.1"/>
    </source>
</evidence>
<dbReference type="AlphaFoldDB" id="A0A9P8JMT0"/>
<keyword evidence="3" id="KW-1185">Reference proteome</keyword>
<evidence type="ECO:0000256" key="1">
    <source>
        <dbReference type="SAM" id="MobiDB-lite"/>
    </source>
</evidence>
<protein>
    <submittedName>
        <fullName evidence="2">Uncharacterized protein</fullName>
    </submittedName>
</protein>
<dbReference type="EMBL" id="JAHFXS010003871">
    <property type="protein sequence ID" value="KAG9962111.1"/>
    <property type="molecule type" value="Genomic_DNA"/>
</dbReference>
<feature type="non-terminal residue" evidence="2">
    <location>
        <position position="374"/>
    </location>
</feature>